<dbReference type="Pfam" id="PF02219">
    <property type="entry name" value="MTHFR"/>
    <property type="match status" value="1"/>
</dbReference>
<protein>
    <recommendedName>
        <fullName evidence="6">Methylenetetrahydrofolate reductase</fullName>
    </recommendedName>
</protein>
<name>A0A929MQK3_ABIDE</name>
<dbReference type="Proteomes" id="UP000757900">
    <property type="component" value="Unassembled WGS sequence"/>
</dbReference>
<gene>
    <name evidence="7" type="ORF">HXK00_08610</name>
</gene>
<sequence>MTQPPAPFHHPSLSYEVFPPNTQVGAERLTHTLNDLAELKPDFISVTCSNRQPNIEETTLK</sequence>
<dbReference type="GO" id="GO:0004489">
    <property type="term" value="F:methylenetetrahydrofolate reductase [NAD(P)H] activity"/>
    <property type="evidence" value="ECO:0007669"/>
    <property type="project" value="InterPro"/>
</dbReference>
<dbReference type="SUPFAM" id="SSF51730">
    <property type="entry name" value="FAD-linked oxidoreductase"/>
    <property type="match status" value="1"/>
</dbReference>
<evidence type="ECO:0000256" key="3">
    <source>
        <dbReference type="ARBA" id="ARBA00022630"/>
    </source>
</evidence>
<dbReference type="Gene3D" id="3.20.20.220">
    <property type="match status" value="1"/>
</dbReference>
<comment type="similarity">
    <text evidence="6">Belongs to the methylenetetrahydrofolate reductase family.</text>
</comment>
<dbReference type="InterPro" id="IPR029041">
    <property type="entry name" value="FAD-linked_oxidoreductase-like"/>
</dbReference>
<dbReference type="GO" id="GO:0006555">
    <property type="term" value="P:methionine metabolic process"/>
    <property type="evidence" value="ECO:0007669"/>
    <property type="project" value="InterPro"/>
</dbReference>
<evidence type="ECO:0000313" key="7">
    <source>
        <dbReference type="EMBL" id="MBF0935681.1"/>
    </source>
</evidence>
<dbReference type="EMBL" id="JABZFV010000336">
    <property type="protein sequence ID" value="MBF0935681.1"/>
    <property type="molecule type" value="Genomic_DNA"/>
</dbReference>
<evidence type="ECO:0000313" key="8">
    <source>
        <dbReference type="Proteomes" id="UP000757900"/>
    </source>
</evidence>
<evidence type="ECO:0000256" key="4">
    <source>
        <dbReference type="ARBA" id="ARBA00022827"/>
    </source>
</evidence>
<comment type="caution">
    <text evidence="7">The sequence shown here is derived from an EMBL/GenBank/DDBJ whole genome shotgun (WGS) entry which is preliminary data.</text>
</comment>
<reference evidence="7" key="1">
    <citation type="submission" date="2020-04" db="EMBL/GenBank/DDBJ databases">
        <title>Deep metagenomics examines the oral microbiome during advanced dental caries in children, revealing novel taxa and co-occurrences with host molecules.</title>
        <authorList>
            <person name="Baker J.L."/>
            <person name="Morton J.T."/>
            <person name="Dinis M."/>
            <person name="Alvarez R."/>
            <person name="Tran N.C."/>
            <person name="Knight R."/>
            <person name="Edlund A."/>
        </authorList>
    </citation>
    <scope>NUCLEOTIDE SEQUENCE</scope>
    <source>
        <strain evidence="7">JCVI_23_bin.16</strain>
    </source>
</reference>
<keyword evidence="4 6" id="KW-0274">FAD</keyword>
<comment type="pathway">
    <text evidence="2 6">One-carbon metabolism; tetrahydrofolate interconversion.</text>
</comment>
<evidence type="ECO:0000256" key="6">
    <source>
        <dbReference type="RuleBase" id="RU003862"/>
    </source>
</evidence>
<evidence type="ECO:0000256" key="1">
    <source>
        <dbReference type="ARBA" id="ARBA00001974"/>
    </source>
</evidence>
<dbReference type="AlphaFoldDB" id="A0A929MQK3"/>
<feature type="non-terminal residue" evidence="7">
    <location>
        <position position="61"/>
    </location>
</feature>
<proteinExistence type="inferred from homology"/>
<evidence type="ECO:0000256" key="2">
    <source>
        <dbReference type="ARBA" id="ARBA00004777"/>
    </source>
</evidence>
<dbReference type="InterPro" id="IPR003171">
    <property type="entry name" value="Mehydrof_redctse-like"/>
</dbReference>
<keyword evidence="3 6" id="KW-0285">Flavoprotein</keyword>
<comment type="cofactor">
    <cofactor evidence="1 6">
        <name>FAD</name>
        <dbReference type="ChEBI" id="CHEBI:57692"/>
    </cofactor>
</comment>
<accession>A0A929MQK3</accession>
<keyword evidence="5 6" id="KW-0560">Oxidoreductase</keyword>
<evidence type="ECO:0000256" key="5">
    <source>
        <dbReference type="ARBA" id="ARBA00023002"/>
    </source>
</evidence>
<organism evidence="7 8">
    <name type="scientific">Abiotrophia defectiva</name>
    <name type="common">Streptococcus defectivus</name>
    <dbReference type="NCBI Taxonomy" id="46125"/>
    <lineage>
        <taxon>Bacteria</taxon>
        <taxon>Bacillati</taxon>
        <taxon>Bacillota</taxon>
        <taxon>Bacilli</taxon>
        <taxon>Lactobacillales</taxon>
        <taxon>Aerococcaceae</taxon>
        <taxon>Abiotrophia</taxon>
    </lineage>
</organism>